<dbReference type="KEGG" id="kfl:Kfla_4414"/>
<dbReference type="InterPro" id="IPR036271">
    <property type="entry name" value="Tet_transcr_reg_TetR-rel_C_sf"/>
</dbReference>
<dbReference type="InterPro" id="IPR009057">
    <property type="entry name" value="Homeodomain-like_sf"/>
</dbReference>
<evidence type="ECO:0000256" key="1">
    <source>
        <dbReference type="ARBA" id="ARBA00023015"/>
    </source>
</evidence>
<dbReference type="RefSeq" id="WP_012922001.1">
    <property type="nucleotide sequence ID" value="NC_013729.1"/>
</dbReference>
<evidence type="ECO:0000256" key="4">
    <source>
        <dbReference type="PROSITE-ProRule" id="PRU00335"/>
    </source>
</evidence>
<sequence length="210" mass="22680">MEAQPAEPGTRDKILIAAATMLGENPTARLSVRAVAARAQVSTGSLRHFFPTQRALIDTVIAGIYDVDIPDDPIDDHTSTPNERLVACLRLLLAQVGTGDRARRHWGGIYEAYVASTPSDDEAATYLALERLGRHRIERWLTTLIDEGAIPDGAVEQRARFLATVLNGLMTQRALPADAVQVETETEMLRLAVHAVTTAPAQAPNPATAP</sequence>
<evidence type="ECO:0000259" key="5">
    <source>
        <dbReference type="PROSITE" id="PS50977"/>
    </source>
</evidence>
<dbReference type="HOGENOM" id="CLU_1353380_0_0_11"/>
<dbReference type="PROSITE" id="PS50977">
    <property type="entry name" value="HTH_TETR_2"/>
    <property type="match status" value="1"/>
</dbReference>
<keyword evidence="3" id="KW-0804">Transcription</keyword>
<feature type="DNA-binding region" description="H-T-H motif" evidence="4">
    <location>
        <begin position="31"/>
        <end position="50"/>
    </location>
</feature>
<dbReference type="Proteomes" id="UP000007967">
    <property type="component" value="Chromosome"/>
</dbReference>
<dbReference type="InterPro" id="IPR001647">
    <property type="entry name" value="HTH_TetR"/>
</dbReference>
<dbReference type="STRING" id="479435.Kfla_4414"/>
<feature type="domain" description="HTH tetR-type" evidence="5">
    <location>
        <begin position="8"/>
        <end position="68"/>
    </location>
</feature>
<keyword evidence="7" id="KW-1185">Reference proteome</keyword>
<dbReference type="OrthoDB" id="9816296at2"/>
<dbReference type="SUPFAM" id="SSF46689">
    <property type="entry name" value="Homeodomain-like"/>
    <property type="match status" value="1"/>
</dbReference>
<evidence type="ECO:0000313" key="6">
    <source>
        <dbReference type="EMBL" id="ADB33447.1"/>
    </source>
</evidence>
<dbReference type="SUPFAM" id="SSF48498">
    <property type="entry name" value="Tetracyclin repressor-like, C-terminal domain"/>
    <property type="match status" value="1"/>
</dbReference>
<dbReference type="InterPro" id="IPR050109">
    <property type="entry name" value="HTH-type_TetR-like_transc_reg"/>
</dbReference>
<proteinExistence type="predicted"/>
<accession>D2PWH8</accession>
<protein>
    <submittedName>
        <fullName evidence="6">Transcriptional regulator, TetR family</fullName>
    </submittedName>
</protein>
<evidence type="ECO:0000256" key="3">
    <source>
        <dbReference type="ARBA" id="ARBA00023163"/>
    </source>
</evidence>
<dbReference type="eggNOG" id="COG1309">
    <property type="taxonomic scope" value="Bacteria"/>
</dbReference>
<dbReference type="Gene3D" id="1.10.357.10">
    <property type="entry name" value="Tetracycline Repressor, domain 2"/>
    <property type="match status" value="1"/>
</dbReference>
<organism evidence="6 7">
    <name type="scientific">Kribbella flavida (strain DSM 17836 / JCM 10339 / NBRC 14399)</name>
    <dbReference type="NCBI Taxonomy" id="479435"/>
    <lineage>
        <taxon>Bacteria</taxon>
        <taxon>Bacillati</taxon>
        <taxon>Actinomycetota</taxon>
        <taxon>Actinomycetes</taxon>
        <taxon>Propionibacteriales</taxon>
        <taxon>Kribbellaceae</taxon>
        <taxon>Kribbella</taxon>
    </lineage>
</organism>
<evidence type="ECO:0000256" key="2">
    <source>
        <dbReference type="ARBA" id="ARBA00023125"/>
    </source>
</evidence>
<dbReference type="GO" id="GO:0003700">
    <property type="term" value="F:DNA-binding transcription factor activity"/>
    <property type="evidence" value="ECO:0007669"/>
    <property type="project" value="TreeGrafter"/>
</dbReference>
<evidence type="ECO:0000313" key="7">
    <source>
        <dbReference type="Proteomes" id="UP000007967"/>
    </source>
</evidence>
<dbReference type="PANTHER" id="PTHR30055">
    <property type="entry name" value="HTH-TYPE TRANSCRIPTIONAL REGULATOR RUTR"/>
    <property type="match status" value="1"/>
</dbReference>
<dbReference type="AlphaFoldDB" id="D2PWH8"/>
<keyword evidence="2 4" id="KW-0238">DNA-binding</keyword>
<reference evidence="6 7" key="2">
    <citation type="journal article" date="2010" name="Stand. Genomic Sci.">
        <title>Complete genome sequence of Kribbella flavida type strain (IFO 14399).</title>
        <authorList>
            <person name="Pukall R."/>
            <person name="Lapidus A."/>
            <person name="Glavina Del Rio T."/>
            <person name="Copeland A."/>
            <person name="Tice H."/>
            <person name="Cheng J.-F."/>
            <person name="Lucas S."/>
            <person name="Chen F."/>
            <person name="Nolan M."/>
            <person name="LaButti K."/>
            <person name="Pati A."/>
            <person name="Ivanova N."/>
            <person name="Mavrommatis K."/>
            <person name="Mikhailova N."/>
            <person name="Pitluck S."/>
            <person name="Bruce D."/>
            <person name="Goodwin L."/>
            <person name="Land M."/>
            <person name="Hauser L."/>
            <person name="Chang Y.-J."/>
            <person name="Jeffries C.D."/>
            <person name="Chen A."/>
            <person name="Palaniappan K."/>
            <person name="Chain P."/>
            <person name="Rohde M."/>
            <person name="Goeker M."/>
            <person name="Bristow J."/>
            <person name="Eisen J.A."/>
            <person name="Markowitz V."/>
            <person name="Hugenholtz P."/>
            <person name="Kyrpides N.C."/>
            <person name="Klenk H.-P."/>
            <person name="Brettin T."/>
        </authorList>
    </citation>
    <scope>NUCLEOTIDE SEQUENCE [LARGE SCALE GENOMIC DNA]</scope>
    <source>
        <strain evidence="7">DSM 17836 / JCM 10339 / NBRC 14399</strain>
    </source>
</reference>
<dbReference type="GO" id="GO:0000976">
    <property type="term" value="F:transcription cis-regulatory region binding"/>
    <property type="evidence" value="ECO:0007669"/>
    <property type="project" value="TreeGrafter"/>
</dbReference>
<dbReference type="EMBL" id="CP001736">
    <property type="protein sequence ID" value="ADB33447.1"/>
    <property type="molecule type" value="Genomic_DNA"/>
</dbReference>
<reference evidence="7" key="1">
    <citation type="submission" date="2009-09" db="EMBL/GenBank/DDBJ databases">
        <title>The complete genome of Kribbella flavida DSM 17836.</title>
        <authorList>
            <consortium name="US DOE Joint Genome Institute (JGI-PGF)"/>
            <person name="Lucas S."/>
            <person name="Copeland A."/>
            <person name="Lapidus A."/>
            <person name="Glavina del Rio T."/>
            <person name="Dalin E."/>
            <person name="Tice H."/>
            <person name="Bruce D."/>
            <person name="Goodwin L."/>
            <person name="Pitluck S."/>
            <person name="Kyrpides N."/>
            <person name="Mavromatis K."/>
            <person name="Ivanova N."/>
            <person name="Saunders E."/>
            <person name="Brettin T."/>
            <person name="Detter J.C."/>
            <person name="Han C."/>
            <person name="Larimer F."/>
            <person name="Land M."/>
            <person name="Hauser L."/>
            <person name="Markowitz V."/>
            <person name="Cheng J.-F."/>
            <person name="Hugenholtz P."/>
            <person name="Woyke T."/>
            <person name="Wu D."/>
            <person name="Pukall R."/>
            <person name="Klenk H.-P."/>
            <person name="Eisen J.A."/>
        </authorList>
    </citation>
    <scope>NUCLEOTIDE SEQUENCE [LARGE SCALE GENOMIC DNA]</scope>
    <source>
        <strain evidence="7">DSM 17836 / JCM 10339 / NBRC 14399</strain>
    </source>
</reference>
<name>D2PWH8_KRIFD</name>
<keyword evidence="1" id="KW-0805">Transcription regulation</keyword>
<dbReference type="PANTHER" id="PTHR30055:SF234">
    <property type="entry name" value="HTH-TYPE TRANSCRIPTIONAL REGULATOR BETI"/>
    <property type="match status" value="1"/>
</dbReference>
<gene>
    <name evidence="6" type="ordered locus">Kfla_4414</name>
</gene>
<dbReference type="Pfam" id="PF00440">
    <property type="entry name" value="TetR_N"/>
    <property type="match status" value="1"/>
</dbReference>